<gene>
    <name evidence="2" type="ORF">SI859A1_01285</name>
</gene>
<evidence type="ECO:0000256" key="1">
    <source>
        <dbReference type="SAM" id="MobiDB-lite"/>
    </source>
</evidence>
<proteinExistence type="predicted"/>
<dbReference type="BioCyc" id="AURANTIMONAS:SI859A1_01285-MONOMER"/>
<dbReference type="InterPro" id="IPR007332">
    <property type="entry name" value="DUF411"/>
</dbReference>
<accession>Q1YJ35</accession>
<reference evidence="2 3" key="1">
    <citation type="journal article" date="2008" name="Appl. Environ. Microbiol.">
        <title>Genomic insights into Mn(II) oxidation by the marine alphaproteobacterium Aurantimonas sp. strain SI85-9A1.</title>
        <authorList>
            <person name="Dick G.J."/>
            <person name="Podell S."/>
            <person name="Johnson H.A."/>
            <person name="Rivera-Espinoza Y."/>
            <person name="Bernier-Latmani R."/>
            <person name="McCarthy J.K."/>
            <person name="Torpey J.W."/>
            <person name="Clement B.G."/>
            <person name="Gaasterland T."/>
            <person name="Tebo B.M."/>
        </authorList>
    </citation>
    <scope>NUCLEOTIDE SEQUENCE [LARGE SCALE GENOMIC DNA]</scope>
    <source>
        <strain evidence="2 3">SI85-9A1</strain>
    </source>
</reference>
<sequence>MRSGSSKVPSQTNTSLTGPGCDDGSNPCQIKESKMRSFGNTLATAAAGLLMMSSVASATGESVEVFSTSGCGCCIGWIKHMEGAGFEVTNDNLAMADLYARKMKAGLKQDQTSCHTGFVEGYVIEGHVPAASVARLLKERPDAIGLAVPGMPVGSPGMGESGEPYDVLLVQTDGSATVYDTYPQSKDVPVQ</sequence>
<evidence type="ECO:0008006" key="4">
    <source>
        <dbReference type="Google" id="ProtNLM"/>
    </source>
</evidence>
<dbReference type="HOGENOM" id="CLU_112034_0_1_5"/>
<dbReference type="Pfam" id="PF04214">
    <property type="entry name" value="DUF411"/>
    <property type="match status" value="1"/>
</dbReference>
<dbReference type="EMBL" id="AAPJ01000003">
    <property type="protein sequence ID" value="EAS49932.1"/>
    <property type="molecule type" value="Genomic_DNA"/>
</dbReference>
<evidence type="ECO:0000313" key="2">
    <source>
        <dbReference type="EMBL" id="EAS49932.1"/>
    </source>
</evidence>
<dbReference type="Proteomes" id="UP000000321">
    <property type="component" value="Unassembled WGS sequence"/>
</dbReference>
<feature type="compositionally biased region" description="Polar residues" evidence="1">
    <location>
        <begin position="1"/>
        <end position="17"/>
    </location>
</feature>
<evidence type="ECO:0000313" key="3">
    <source>
        <dbReference type="Proteomes" id="UP000000321"/>
    </source>
</evidence>
<name>Q1YJ35_AURMS</name>
<keyword evidence="3" id="KW-1185">Reference proteome</keyword>
<protein>
    <recommendedName>
        <fullName evidence="4">Metal-binding protein</fullName>
    </recommendedName>
</protein>
<feature type="region of interest" description="Disordered" evidence="1">
    <location>
        <begin position="1"/>
        <end position="24"/>
    </location>
</feature>
<organism evidence="2 3">
    <name type="scientific">Aurantimonas manganoxydans (strain ATCC BAA-1229 / DSM 21871 / SI85-9A1)</name>
    <dbReference type="NCBI Taxonomy" id="287752"/>
    <lineage>
        <taxon>Bacteria</taxon>
        <taxon>Pseudomonadati</taxon>
        <taxon>Pseudomonadota</taxon>
        <taxon>Alphaproteobacteria</taxon>
        <taxon>Hyphomicrobiales</taxon>
        <taxon>Aurantimonadaceae</taxon>
        <taxon>Aurantimonas</taxon>
    </lineage>
</organism>
<comment type="caution">
    <text evidence="2">The sequence shown here is derived from an EMBL/GenBank/DDBJ whole genome shotgun (WGS) entry which is preliminary data.</text>
</comment>
<dbReference type="AlphaFoldDB" id="Q1YJ35"/>